<name>A0AAJ3CFA8_XANCA</name>
<evidence type="ECO:0000313" key="1">
    <source>
        <dbReference type="EMBL" id="MEC3889788.1"/>
    </source>
</evidence>
<sequence>MSDSRSVAWAIFSAPVQGGPRIYVLTITVNGKVFEQAYFAFRSDAFDARDAAMEFYRG</sequence>
<evidence type="ECO:0000313" key="2">
    <source>
        <dbReference type="Proteomes" id="UP001297361"/>
    </source>
</evidence>
<reference evidence="1" key="1">
    <citation type="submission" date="2021-10" db="EMBL/GenBank/DDBJ databases">
        <authorList>
            <person name="Hussein R."/>
            <person name="Harrison J."/>
            <person name="Studholme D.J."/>
            <person name="Vicente J."/>
            <person name="Grant M."/>
        </authorList>
    </citation>
    <scope>NUCLEOTIDE SEQUENCE</scope>
    <source>
        <strain evidence="1">NCPPB 2970</strain>
    </source>
</reference>
<dbReference type="RefSeq" id="WP_228427226.1">
    <property type="nucleotide sequence ID" value="NZ_JAJFNJ020000003.1"/>
</dbReference>
<gene>
    <name evidence="1" type="ORF">LLE72_019040</name>
</gene>
<dbReference type="Proteomes" id="UP001297361">
    <property type="component" value="Unassembled WGS sequence"/>
</dbReference>
<dbReference type="AlphaFoldDB" id="A0AAJ3CFA8"/>
<comment type="caution">
    <text evidence="1">The sequence shown here is derived from an EMBL/GenBank/DDBJ whole genome shotgun (WGS) entry which is preliminary data.</text>
</comment>
<reference evidence="1" key="2">
    <citation type="submission" date="2024-01" db="EMBL/GenBank/DDBJ databases">
        <title>Long-read genome sequencing of X. campestris pv. papavericola.</title>
        <authorList>
            <person name="Hussain R.M.F."/>
            <person name="Greer S."/>
            <person name="Harrison J."/>
            <person name="Grant M."/>
            <person name="Vicente J."/>
            <person name="Studholme D.J."/>
        </authorList>
    </citation>
    <scope>NUCLEOTIDE SEQUENCE</scope>
    <source>
        <strain evidence="1">NCPPB 2970</strain>
    </source>
</reference>
<protein>
    <submittedName>
        <fullName evidence="1">Uncharacterized protein</fullName>
    </submittedName>
</protein>
<proteinExistence type="predicted"/>
<organism evidence="1 2">
    <name type="scientific">Xanthomonas campestris pv. papavericola</name>
    <dbReference type="NCBI Taxonomy" id="487881"/>
    <lineage>
        <taxon>Bacteria</taxon>
        <taxon>Pseudomonadati</taxon>
        <taxon>Pseudomonadota</taxon>
        <taxon>Gammaproteobacteria</taxon>
        <taxon>Lysobacterales</taxon>
        <taxon>Lysobacteraceae</taxon>
        <taxon>Xanthomonas</taxon>
    </lineage>
</organism>
<accession>A0AAJ3CFA8</accession>
<dbReference type="EMBL" id="JAJFNJ020000003">
    <property type="protein sequence ID" value="MEC3889788.1"/>
    <property type="molecule type" value="Genomic_DNA"/>
</dbReference>